<keyword evidence="2" id="KW-1185">Reference proteome</keyword>
<dbReference type="Proteomes" id="UP000008963">
    <property type="component" value="Chromosome"/>
</dbReference>
<dbReference type="HOGENOM" id="CLU_1882854_0_0_7"/>
<dbReference type="STRING" id="862908.BMS_1790"/>
<protein>
    <submittedName>
        <fullName evidence="1">Uncharacterized protein</fullName>
    </submittedName>
</protein>
<dbReference type="RefSeq" id="WP_014244396.1">
    <property type="nucleotide sequence ID" value="NC_016620.1"/>
</dbReference>
<dbReference type="EMBL" id="FQ312005">
    <property type="protein sequence ID" value="CBW26615.1"/>
    <property type="molecule type" value="Genomic_DNA"/>
</dbReference>
<accession>E1X1V5</accession>
<name>E1X1V5_HALMS</name>
<organism evidence="1 2">
    <name type="scientific">Halobacteriovorax marinus (strain ATCC BAA-682 / DSM 15412 / SJ)</name>
    <name type="common">Bacteriovorax marinus</name>
    <dbReference type="NCBI Taxonomy" id="862908"/>
    <lineage>
        <taxon>Bacteria</taxon>
        <taxon>Pseudomonadati</taxon>
        <taxon>Bdellovibrionota</taxon>
        <taxon>Bacteriovoracia</taxon>
        <taxon>Bacteriovoracales</taxon>
        <taxon>Halobacteriovoraceae</taxon>
        <taxon>Halobacteriovorax</taxon>
    </lineage>
</organism>
<dbReference type="KEGG" id="bmx:BMS_1790"/>
<evidence type="ECO:0000313" key="2">
    <source>
        <dbReference type="Proteomes" id="UP000008963"/>
    </source>
</evidence>
<dbReference type="AlphaFoldDB" id="E1X1V5"/>
<gene>
    <name evidence="1" type="ordered locus">BMS_1790</name>
</gene>
<reference evidence="2" key="1">
    <citation type="journal article" date="2013" name="ISME J.">
        <title>A small predatory core genome in the divergent marine Bacteriovorax marinus SJ and the terrestrial Bdellovibrio bacteriovorus.</title>
        <authorList>
            <person name="Crossman L.C."/>
            <person name="Chen H."/>
            <person name="Cerdeno-Tarraga A.M."/>
            <person name="Brooks K."/>
            <person name="Quail M.A."/>
            <person name="Pineiro S.A."/>
            <person name="Hobley L."/>
            <person name="Sockett R.E."/>
            <person name="Bentley S.D."/>
            <person name="Parkhill J."/>
            <person name="Williams H.N."/>
            <person name="Stine O.C."/>
        </authorList>
    </citation>
    <scope>NUCLEOTIDE SEQUENCE [LARGE SCALE GENOMIC DNA]</scope>
    <source>
        <strain evidence="2">ATCC BAA-682 / DSM 15412 / SJ</strain>
    </source>
</reference>
<proteinExistence type="predicted"/>
<dbReference type="PATRIC" id="fig|862908.3.peg.1698"/>
<sequence>MKEPNISIELRELMQKYEDQYPHGMICTGVHAPTTPHKTVHTTFGGFNSRDVLESSLANPQAIDNFLELIKVFSNKEIIQVMNKLILEDRVPKSLIQSETLDSLIMHDLLQVEEEEVLITGKGRIFMLSIFSIVS</sequence>
<evidence type="ECO:0000313" key="1">
    <source>
        <dbReference type="EMBL" id="CBW26615.1"/>
    </source>
</evidence>